<evidence type="ECO:0000313" key="2">
    <source>
        <dbReference type="EMBL" id="KAK2090716.1"/>
    </source>
</evidence>
<keyword evidence="3" id="KW-1185">Reference proteome</keyword>
<reference evidence="2 3" key="1">
    <citation type="submission" date="2023-05" db="EMBL/GenBank/DDBJ databases">
        <title>B98-5 Cell Line De Novo Hybrid Assembly: An Optical Mapping Approach.</title>
        <authorList>
            <person name="Kananen K."/>
            <person name="Auerbach J.A."/>
            <person name="Kautto E."/>
            <person name="Blachly J.S."/>
        </authorList>
    </citation>
    <scope>NUCLEOTIDE SEQUENCE [LARGE SCALE GENOMIC DNA]</scope>
    <source>
        <strain evidence="2">B95-8</strain>
        <tissue evidence="2">Cell line</tissue>
    </source>
</reference>
<accession>A0ABQ9U116</accession>
<protein>
    <submittedName>
        <fullName evidence="2">Uncharacterized protein</fullName>
    </submittedName>
</protein>
<name>A0ABQ9U116_SAGOE</name>
<feature type="compositionally biased region" description="Polar residues" evidence="1">
    <location>
        <begin position="48"/>
        <end position="57"/>
    </location>
</feature>
<sequence length="57" mass="5986">MLSSAPCTKWPDPQGNCQNIQSESPSLQGPHLERASWPRGGPEPTASAPATQEAPTS</sequence>
<dbReference type="EMBL" id="JASSZA010000017">
    <property type="protein sequence ID" value="KAK2090716.1"/>
    <property type="molecule type" value="Genomic_DNA"/>
</dbReference>
<feature type="region of interest" description="Disordered" evidence="1">
    <location>
        <begin position="1"/>
        <end position="57"/>
    </location>
</feature>
<dbReference type="Proteomes" id="UP001266305">
    <property type="component" value="Unassembled WGS sequence"/>
</dbReference>
<feature type="compositionally biased region" description="Polar residues" evidence="1">
    <location>
        <begin position="15"/>
        <end position="27"/>
    </location>
</feature>
<evidence type="ECO:0000256" key="1">
    <source>
        <dbReference type="SAM" id="MobiDB-lite"/>
    </source>
</evidence>
<gene>
    <name evidence="2" type="ORF">P7K49_031973</name>
</gene>
<evidence type="ECO:0000313" key="3">
    <source>
        <dbReference type="Proteomes" id="UP001266305"/>
    </source>
</evidence>
<proteinExistence type="predicted"/>
<comment type="caution">
    <text evidence="2">The sequence shown here is derived from an EMBL/GenBank/DDBJ whole genome shotgun (WGS) entry which is preliminary data.</text>
</comment>
<organism evidence="2 3">
    <name type="scientific">Saguinus oedipus</name>
    <name type="common">Cotton-top tamarin</name>
    <name type="synonym">Oedipomidas oedipus</name>
    <dbReference type="NCBI Taxonomy" id="9490"/>
    <lineage>
        <taxon>Eukaryota</taxon>
        <taxon>Metazoa</taxon>
        <taxon>Chordata</taxon>
        <taxon>Craniata</taxon>
        <taxon>Vertebrata</taxon>
        <taxon>Euteleostomi</taxon>
        <taxon>Mammalia</taxon>
        <taxon>Eutheria</taxon>
        <taxon>Euarchontoglires</taxon>
        <taxon>Primates</taxon>
        <taxon>Haplorrhini</taxon>
        <taxon>Platyrrhini</taxon>
        <taxon>Cebidae</taxon>
        <taxon>Callitrichinae</taxon>
        <taxon>Saguinus</taxon>
    </lineage>
</organism>